<dbReference type="PANTHER" id="PTHR43639">
    <property type="entry name" value="OXIDOREDUCTASE, SHORT-CHAIN DEHYDROGENASE/REDUCTASE FAMILY (AFU_ORTHOLOGUE AFUA_5G02870)"/>
    <property type="match status" value="1"/>
</dbReference>
<evidence type="ECO:0000313" key="4">
    <source>
        <dbReference type="EMBL" id="PYH94661.1"/>
    </source>
</evidence>
<dbReference type="OrthoDB" id="294295at2759"/>
<dbReference type="PANTHER" id="PTHR43639:SF1">
    <property type="entry name" value="SHORT-CHAIN DEHYDROGENASE_REDUCTASE FAMILY PROTEIN"/>
    <property type="match status" value="1"/>
</dbReference>
<keyword evidence="5" id="KW-1185">Reference proteome</keyword>
<dbReference type="InterPro" id="IPR036291">
    <property type="entry name" value="NAD(P)-bd_dom_sf"/>
</dbReference>
<sequence length="261" mass="28040">MTTQSTFGVGHQPLQGKVALVTGGATGFGKAIVEKLLSQGANVLVMDIRYSSAEYARNDSSTDPIYIQGDVSCENDWKRALQQALTAFGRLDIVVNNAGVLHKAQPSIELSGDEWERLFRVNVKGIHYSTKTIIPYFIEAEISGIFVNISSISGARPRPGLVWYGATKGAVNTATKGLAVEWAKQNIRFNAVCPSVGETAMMPLFLGHDSSPEAREKMLSTIPLGRVCQPVDVANAVSFLVNDDASYMTGVCLEVDGGRGI</sequence>
<proteinExistence type="inferred from homology"/>
<dbReference type="PRINTS" id="PR00080">
    <property type="entry name" value="SDRFAMILY"/>
</dbReference>
<dbReference type="PRINTS" id="PR00081">
    <property type="entry name" value="GDHRDH"/>
</dbReference>
<dbReference type="STRING" id="1448320.A0A319DBQ9"/>
<evidence type="ECO:0000256" key="3">
    <source>
        <dbReference type="ARBA" id="ARBA00023002"/>
    </source>
</evidence>
<accession>A0A319DBQ9</accession>
<dbReference type="NCBIfam" id="NF005559">
    <property type="entry name" value="PRK07231.1"/>
    <property type="match status" value="1"/>
</dbReference>
<evidence type="ECO:0000256" key="2">
    <source>
        <dbReference type="ARBA" id="ARBA00022857"/>
    </source>
</evidence>
<evidence type="ECO:0000313" key="5">
    <source>
        <dbReference type="Proteomes" id="UP000247810"/>
    </source>
</evidence>
<evidence type="ECO:0000256" key="1">
    <source>
        <dbReference type="ARBA" id="ARBA00006484"/>
    </source>
</evidence>
<dbReference type="VEuPathDB" id="FungiDB:BO71DRAFT_398715"/>
<dbReference type="AlphaFoldDB" id="A0A319DBQ9"/>
<gene>
    <name evidence="4" type="ORF">BO71DRAFT_398715</name>
</gene>
<dbReference type="InterPro" id="IPR002347">
    <property type="entry name" value="SDR_fam"/>
</dbReference>
<dbReference type="Pfam" id="PF13561">
    <property type="entry name" value="adh_short_C2"/>
    <property type="match status" value="1"/>
</dbReference>
<dbReference type="Proteomes" id="UP000247810">
    <property type="component" value="Unassembled WGS sequence"/>
</dbReference>
<dbReference type="SUPFAM" id="SSF51735">
    <property type="entry name" value="NAD(P)-binding Rossmann-fold domains"/>
    <property type="match status" value="1"/>
</dbReference>
<reference evidence="4 5" key="1">
    <citation type="submission" date="2018-02" db="EMBL/GenBank/DDBJ databases">
        <title>The genomes of Aspergillus section Nigri reveals drivers in fungal speciation.</title>
        <authorList>
            <consortium name="DOE Joint Genome Institute"/>
            <person name="Vesth T.C."/>
            <person name="Nybo J."/>
            <person name="Theobald S."/>
            <person name="Brandl J."/>
            <person name="Frisvad J.C."/>
            <person name="Nielsen K.F."/>
            <person name="Lyhne E.K."/>
            <person name="Kogle M.E."/>
            <person name="Kuo A."/>
            <person name="Riley R."/>
            <person name="Clum A."/>
            <person name="Nolan M."/>
            <person name="Lipzen A."/>
            <person name="Salamov A."/>
            <person name="Henrissat B."/>
            <person name="Wiebenga A."/>
            <person name="De vries R.P."/>
            <person name="Grigoriev I.V."/>
            <person name="Mortensen U.H."/>
            <person name="Andersen M.R."/>
            <person name="Baker S.E."/>
        </authorList>
    </citation>
    <scope>NUCLEOTIDE SEQUENCE [LARGE SCALE GENOMIC DNA]</scope>
    <source>
        <strain evidence="4 5">CBS 707.79</strain>
    </source>
</reference>
<protein>
    <submittedName>
        <fullName evidence="4">Alcohol dehydrogenase</fullName>
    </submittedName>
</protein>
<organism evidence="4 5">
    <name type="scientific">Aspergillus ellipticus CBS 707.79</name>
    <dbReference type="NCBI Taxonomy" id="1448320"/>
    <lineage>
        <taxon>Eukaryota</taxon>
        <taxon>Fungi</taxon>
        <taxon>Dikarya</taxon>
        <taxon>Ascomycota</taxon>
        <taxon>Pezizomycotina</taxon>
        <taxon>Eurotiomycetes</taxon>
        <taxon>Eurotiomycetidae</taxon>
        <taxon>Eurotiales</taxon>
        <taxon>Aspergillaceae</taxon>
        <taxon>Aspergillus</taxon>
        <taxon>Aspergillus subgen. Circumdati</taxon>
    </lineage>
</organism>
<comment type="similarity">
    <text evidence="1">Belongs to the short-chain dehydrogenases/reductases (SDR) family.</text>
</comment>
<name>A0A319DBQ9_9EURO</name>
<dbReference type="FunFam" id="3.40.50.720:FF:000084">
    <property type="entry name" value="Short-chain dehydrogenase reductase"/>
    <property type="match status" value="1"/>
</dbReference>
<dbReference type="EMBL" id="KZ825867">
    <property type="protein sequence ID" value="PYH94661.1"/>
    <property type="molecule type" value="Genomic_DNA"/>
</dbReference>
<keyword evidence="3" id="KW-0560">Oxidoreductase</keyword>
<dbReference type="Gene3D" id="3.40.50.720">
    <property type="entry name" value="NAD(P)-binding Rossmann-like Domain"/>
    <property type="match status" value="1"/>
</dbReference>
<dbReference type="GO" id="GO:0016491">
    <property type="term" value="F:oxidoreductase activity"/>
    <property type="evidence" value="ECO:0007669"/>
    <property type="project" value="UniProtKB-KW"/>
</dbReference>
<keyword evidence="2" id="KW-0521">NADP</keyword>